<proteinExistence type="inferred from homology"/>
<protein>
    <submittedName>
        <fullName evidence="7">NADH dehydrogenase-like protein YjlD</fullName>
    </submittedName>
</protein>
<keyword evidence="4" id="KW-0274">FAD</keyword>
<keyword evidence="3" id="KW-0285">Flavoprotein</keyword>
<evidence type="ECO:0000256" key="3">
    <source>
        <dbReference type="ARBA" id="ARBA00022630"/>
    </source>
</evidence>
<dbReference type="RefSeq" id="WP_035511202.1">
    <property type="nucleotide sequence ID" value="NZ_CCDH010000006.1"/>
</dbReference>
<dbReference type="EMBL" id="CCDI010000006">
    <property type="protein sequence ID" value="CDQ25463.1"/>
    <property type="molecule type" value="Genomic_DNA"/>
</dbReference>
<gene>
    <name evidence="7" type="primary">yjlD_2</name>
    <name evidence="7" type="ORF">BN983_03809</name>
</gene>
<evidence type="ECO:0000256" key="5">
    <source>
        <dbReference type="ARBA" id="ARBA00023002"/>
    </source>
</evidence>
<dbReference type="PANTHER" id="PTHR42913">
    <property type="entry name" value="APOPTOSIS-INDUCING FACTOR 1"/>
    <property type="match status" value="1"/>
</dbReference>
<evidence type="ECO:0000313" key="8">
    <source>
        <dbReference type="Proteomes" id="UP000028868"/>
    </source>
</evidence>
<sequence>MSKRLLLVGAGHAHLEVLKQLKSEWRERVDVCMITPSPYQYYSGMFSGYTEGIYSEEEMRVDIRALARAANVHLIQKKAAYLKADQQKVVCEDGAVYPFDVVSFYIGSKSSPASFEETAVQAIQPNYDFSTQIRELRETTMPLIVGGGAAGTELAMSLQTYKQNHQIPGQVRLILSEGILADGPKWVSAKLRKLLKKKDIRIWENERVEEVFEGFVKTDKGNRVRHTGVLYLGGALGDPIFEKSSLAIDERYFALIRSTLQFRDYDYIFGAGDCVTMIDLPQLEKRGVYAARQGLVLWNNLKNYFSDKPLKSFAPQKKALSILSTGGKKGFFIYGALHAHNQKAWQLKDKMDRAFMAKYKFP</sequence>
<feature type="domain" description="FAD/NAD(P)-binding" evidence="6">
    <location>
        <begin position="4"/>
        <end position="278"/>
    </location>
</feature>
<comment type="cofactor">
    <cofactor evidence="1">
        <name>FAD</name>
        <dbReference type="ChEBI" id="CHEBI:57692"/>
    </cofactor>
</comment>
<dbReference type="PANTHER" id="PTHR42913:SF9">
    <property type="entry name" value="SLR1591 PROTEIN"/>
    <property type="match status" value="1"/>
</dbReference>
<keyword evidence="8" id="KW-1185">Reference proteome</keyword>
<evidence type="ECO:0000256" key="4">
    <source>
        <dbReference type="ARBA" id="ARBA00022827"/>
    </source>
</evidence>
<dbReference type="InterPro" id="IPR036188">
    <property type="entry name" value="FAD/NAD-bd_sf"/>
</dbReference>
<evidence type="ECO:0000256" key="1">
    <source>
        <dbReference type="ARBA" id="ARBA00001974"/>
    </source>
</evidence>
<dbReference type="Proteomes" id="UP000028868">
    <property type="component" value="Unassembled WGS sequence"/>
</dbReference>
<comment type="caution">
    <text evidence="7">The sequence shown here is derived from an EMBL/GenBank/DDBJ whole genome shotgun (WGS) entry which is preliminary data.</text>
</comment>
<dbReference type="InterPro" id="IPR051169">
    <property type="entry name" value="NADH-Q_oxidoreductase"/>
</dbReference>
<organism evidence="7 8">
    <name type="scientific">Halobacillus karajensis</name>
    <dbReference type="NCBI Taxonomy" id="195088"/>
    <lineage>
        <taxon>Bacteria</taxon>
        <taxon>Bacillati</taxon>
        <taxon>Bacillota</taxon>
        <taxon>Bacilli</taxon>
        <taxon>Bacillales</taxon>
        <taxon>Bacillaceae</taxon>
        <taxon>Halobacillus</taxon>
    </lineage>
</organism>
<name>A0A024P9D2_9BACI</name>
<comment type="similarity">
    <text evidence="2">Belongs to the NADH dehydrogenase family.</text>
</comment>
<accession>A0A024P9D2</accession>
<dbReference type="GO" id="GO:0019646">
    <property type="term" value="P:aerobic electron transport chain"/>
    <property type="evidence" value="ECO:0007669"/>
    <property type="project" value="TreeGrafter"/>
</dbReference>
<evidence type="ECO:0000256" key="2">
    <source>
        <dbReference type="ARBA" id="ARBA00005272"/>
    </source>
</evidence>
<keyword evidence="5" id="KW-0560">Oxidoreductase</keyword>
<evidence type="ECO:0000259" key="6">
    <source>
        <dbReference type="Pfam" id="PF07992"/>
    </source>
</evidence>
<dbReference type="Pfam" id="PF07992">
    <property type="entry name" value="Pyr_redox_2"/>
    <property type="match status" value="1"/>
</dbReference>
<evidence type="ECO:0000313" key="7">
    <source>
        <dbReference type="EMBL" id="CDQ25463.1"/>
    </source>
</evidence>
<dbReference type="AlphaFoldDB" id="A0A024P9D2"/>
<reference evidence="8" key="1">
    <citation type="submission" date="2014-03" db="EMBL/GenBank/DDBJ databases">
        <authorList>
            <person name="Urmite Genomes U."/>
        </authorList>
    </citation>
    <scope>NUCLEOTIDE SEQUENCE [LARGE SCALE GENOMIC DNA]</scope>
    <source>
        <strain evidence="8">HD-03</strain>
    </source>
</reference>
<reference evidence="7 8" key="2">
    <citation type="submission" date="2014-05" db="EMBL/GenBank/DDBJ databases">
        <title>Draft genome sequence of Halobacillus karajensis HK-03.</title>
        <authorList>
            <person name="Khelaifia S."/>
            <person name="Croce O."/>
            <person name="Lagier J.C."/>
            <person name="Raoult D."/>
        </authorList>
    </citation>
    <scope>NUCLEOTIDE SEQUENCE [LARGE SCALE GENOMIC DNA]</scope>
    <source>
        <strain evidence="7 8">HD-03</strain>
    </source>
</reference>
<dbReference type="SUPFAM" id="SSF51905">
    <property type="entry name" value="FAD/NAD(P)-binding domain"/>
    <property type="match status" value="2"/>
</dbReference>
<dbReference type="InterPro" id="IPR023753">
    <property type="entry name" value="FAD/NAD-binding_dom"/>
</dbReference>
<dbReference type="GO" id="GO:0003955">
    <property type="term" value="F:NAD(P)H dehydrogenase (quinone) activity"/>
    <property type="evidence" value="ECO:0007669"/>
    <property type="project" value="TreeGrafter"/>
</dbReference>
<dbReference type="Gene3D" id="3.50.50.100">
    <property type="match status" value="1"/>
</dbReference>